<evidence type="ECO:0000256" key="4">
    <source>
        <dbReference type="ARBA" id="ARBA00023239"/>
    </source>
</evidence>
<dbReference type="InterPro" id="IPR009006">
    <property type="entry name" value="Ala_racemase/Decarboxylase_C"/>
</dbReference>
<dbReference type="PANTHER" id="PTHR11482:SF6">
    <property type="entry name" value="ORNITHINE DECARBOXYLASE 1-RELATED"/>
    <property type="match status" value="1"/>
</dbReference>
<comment type="cofactor">
    <cofactor evidence="1">
        <name>pyridoxal 5'-phosphate</name>
        <dbReference type="ChEBI" id="CHEBI:597326"/>
    </cofactor>
</comment>
<dbReference type="SUPFAM" id="SSF51419">
    <property type="entry name" value="PLP-binding barrel"/>
    <property type="match status" value="1"/>
</dbReference>
<evidence type="ECO:0000256" key="1">
    <source>
        <dbReference type="ARBA" id="ARBA00001933"/>
    </source>
</evidence>
<dbReference type="Proteomes" id="UP001642409">
    <property type="component" value="Unassembled WGS sequence"/>
</dbReference>
<dbReference type="InterPro" id="IPR000183">
    <property type="entry name" value="Orn/DAP/Arg_de-COase"/>
</dbReference>
<comment type="caution">
    <text evidence="6">The sequence shown here is derived from an EMBL/GenBank/DDBJ whole genome shotgun (WGS) entry which is preliminary data.</text>
</comment>
<reference evidence="6 7" key="1">
    <citation type="submission" date="2024-07" db="EMBL/GenBank/DDBJ databases">
        <authorList>
            <person name="Akdeniz Z."/>
        </authorList>
    </citation>
    <scope>NUCLEOTIDE SEQUENCE [LARGE SCALE GENOMIC DNA]</scope>
</reference>
<dbReference type="InterPro" id="IPR022644">
    <property type="entry name" value="De-COase2_N"/>
</dbReference>
<gene>
    <name evidence="6" type="ORF">HINF_LOCUS11628</name>
</gene>
<dbReference type="InterPro" id="IPR029066">
    <property type="entry name" value="PLP-binding_barrel"/>
</dbReference>
<dbReference type="Gene3D" id="3.20.20.10">
    <property type="entry name" value="Alanine racemase"/>
    <property type="match status" value="1"/>
</dbReference>
<feature type="domain" description="Orn/DAP/Arg decarboxylase 2 N-terminal" evidence="5">
    <location>
        <begin position="11"/>
        <end position="237"/>
    </location>
</feature>
<comment type="similarity">
    <text evidence="2">Belongs to the Orn/Lys/Arg decarboxylase class-II family.</text>
</comment>
<name>A0ABP1HDP7_9EUKA</name>
<sequence>MKPSFVTLSLSKLKLQYELLLKTFPTAKVYYSVKCNPLPNVIKYLTEIGCSFDCASINEIKYAISFGCDAKTQIIFANPHCSQADIDEAVRVGVEMMTFDSEAQLLMMKNVAKPLLRLRPDSQSNQFVKLGLKFGTDSFEGQRLLNLAKAMKKDVVGIAFHMGYPIGPADQIMLMLKEVERLAAFNNLKLQYLDFGGGLMPSGVPIEDYAGVSKELLRIQRDNPGLEIQSEPGRYIVEDAIDFYTRVESVDKNRVFVAGSAVQSFHRDLLLSKKLTLSVVKAEELQKCVHSKKRIDIQVVEGGEDKIVIGSSGIRYDIFYEGKLGDVKAGDYIAVKNAGAYTASCLSDRLDQFSGMEPFQVVEID</sequence>
<proteinExistence type="inferred from homology"/>
<keyword evidence="4" id="KW-0456">Lyase</keyword>
<dbReference type="InterPro" id="IPR002433">
    <property type="entry name" value="Orn_de-COase"/>
</dbReference>
<dbReference type="Gene3D" id="2.40.37.10">
    <property type="entry name" value="Lyase, Ornithine Decarboxylase, Chain A, domain 1"/>
    <property type="match status" value="1"/>
</dbReference>
<dbReference type="PANTHER" id="PTHR11482">
    <property type="entry name" value="ARGININE/DIAMINOPIMELATE/ORNITHINE DECARBOXYLASE"/>
    <property type="match status" value="1"/>
</dbReference>
<organism evidence="6 7">
    <name type="scientific">Hexamita inflata</name>
    <dbReference type="NCBI Taxonomy" id="28002"/>
    <lineage>
        <taxon>Eukaryota</taxon>
        <taxon>Metamonada</taxon>
        <taxon>Diplomonadida</taxon>
        <taxon>Hexamitidae</taxon>
        <taxon>Hexamitinae</taxon>
        <taxon>Hexamita</taxon>
    </lineage>
</organism>
<accession>A0ABP1HDP7</accession>
<dbReference type="EMBL" id="CAXDID020000026">
    <property type="protein sequence ID" value="CAL5990796.1"/>
    <property type="molecule type" value="Genomic_DNA"/>
</dbReference>
<dbReference type="PRINTS" id="PR01179">
    <property type="entry name" value="ODADCRBXLASE"/>
</dbReference>
<evidence type="ECO:0000256" key="2">
    <source>
        <dbReference type="ARBA" id="ARBA00008872"/>
    </source>
</evidence>
<keyword evidence="7" id="KW-1185">Reference proteome</keyword>
<evidence type="ECO:0000313" key="7">
    <source>
        <dbReference type="Proteomes" id="UP001642409"/>
    </source>
</evidence>
<protein>
    <submittedName>
        <fullName evidence="6">Ornithine_decarboxylase</fullName>
    </submittedName>
</protein>
<evidence type="ECO:0000313" key="6">
    <source>
        <dbReference type="EMBL" id="CAL5990796.1"/>
    </source>
</evidence>
<evidence type="ECO:0000259" key="5">
    <source>
        <dbReference type="Pfam" id="PF02784"/>
    </source>
</evidence>
<evidence type="ECO:0000256" key="3">
    <source>
        <dbReference type="ARBA" id="ARBA00022898"/>
    </source>
</evidence>
<dbReference type="SUPFAM" id="SSF50621">
    <property type="entry name" value="Alanine racemase C-terminal domain-like"/>
    <property type="match status" value="1"/>
</dbReference>
<dbReference type="Pfam" id="PF02784">
    <property type="entry name" value="Orn_Arg_deC_N"/>
    <property type="match status" value="1"/>
</dbReference>
<dbReference type="PRINTS" id="PR01182">
    <property type="entry name" value="ORNDCRBXLASE"/>
</dbReference>
<keyword evidence="3" id="KW-0663">Pyridoxal phosphate</keyword>